<gene>
    <name evidence="2" type="ORF">B0T16DRAFT_457758</name>
</gene>
<feature type="compositionally biased region" description="Polar residues" evidence="1">
    <location>
        <begin position="421"/>
        <end position="437"/>
    </location>
</feature>
<sequence>MSGSSPTGEGALDYLDLSMSDLEDYGRQRMTTASLDRELGEAEAAERAQAAAASPSMSEPPGTPFDGVGHGQGGGSSPSEEGGEGGPSGEGGEGGDGEAEHERTPVVDQYHTFPTAGSEFLPAECGSSQYGDAEDNADETSDSSMQDPTGPTADTATGLPSGPLTVSTIVEAELLRRQNTGDLLDEADLRDLAEDVNPRDLPLFRAFSVNPGPSTQPQVPPLLSPMLDPRIEEALAERANTNPLPTFDPNPDNHTDPQDKADATLFFGPLSTLGPSTADPPEQTDAMDQGGTSLPTSSSPAPAPFPGIQEFLTLYEIRAKEGTRPMGPMGQSPAATSTHQQLPQQPPPTYSPPAPDPAPSHPPTVRAALAFWETVGGGSGSVGPVGRSPAATPTHQQLPQMRPAAPPVPKPKPEFLASFKRSGSQQRVHQPDPQSTEPPLLSGARTPPKVGPKPSSLQSSPSLPAPRGSQKRPYHATSHGMTPPTSQAVGAYDGSDAPSSSQHGLSEKAEGKRLKLTLKLTGPSSDAPESPADAPEAEKGDLEGARSSE</sequence>
<feature type="compositionally biased region" description="Basic and acidic residues" evidence="1">
    <location>
        <begin position="35"/>
        <end position="46"/>
    </location>
</feature>
<organism evidence="2 3">
    <name type="scientific">Cercophora newfieldiana</name>
    <dbReference type="NCBI Taxonomy" id="92897"/>
    <lineage>
        <taxon>Eukaryota</taxon>
        <taxon>Fungi</taxon>
        <taxon>Dikarya</taxon>
        <taxon>Ascomycota</taxon>
        <taxon>Pezizomycotina</taxon>
        <taxon>Sordariomycetes</taxon>
        <taxon>Sordariomycetidae</taxon>
        <taxon>Sordariales</taxon>
        <taxon>Lasiosphaeriaceae</taxon>
        <taxon>Cercophora</taxon>
    </lineage>
</organism>
<feature type="compositionally biased region" description="Polar residues" evidence="1">
    <location>
        <begin position="142"/>
        <end position="155"/>
    </location>
</feature>
<evidence type="ECO:0000256" key="1">
    <source>
        <dbReference type="SAM" id="MobiDB-lite"/>
    </source>
</evidence>
<evidence type="ECO:0000313" key="3">
    <source>
        <dbReference type="Proteomes" id="UP001174936"/>
    </source>
</evidence>
<comment type="caution">
    <text evidence="2">The sequence shown here is derived from an EMBL/GenBank/DDBJ whole genome shotgun (WGS) entry which is preliminary data.</text>
</comment>
<evidence type="ECO:0000313" key="2">
    <source>
        <dbReference type="EMBL" id="KAK0645766.1"/>
    </source>
</evidence>
<feature type="compositionally biased region" description="Polar residues" evidence="1">
    <location>
        <begin position="479"/>
        <end position="488"/>
    </location>
</feature>
<feature type="region of interest" description="Disordered" evidence="1">
    <location>
        <begin position="28"/>
        <end position="164"/>
    </location>
</feature>
<dbReference type="EMBL" id="JAULSV010000004">
    <property type="protein sequence ID" value="KAK0645766.1"/>
    <property type="molecule type" value="Genomic_DNA"/>
</dbReference>
<keyword evidence="3" id="KW-1185">Reference proteome</keyword>
<feature type="compositionally biased region" description="Acidic residues" evidence="1">
    <location>
        <begin position="132"/>
        <end position="141"/>
    </location>
</feature>
<name>A0AA39Y4A1_9PEZI</name>
<feature type="compositionally biased region" description="Low complexity" evidence="1">
    <location>
        <begin position="517"/>
        <end position="534"/>
    </location>
</feature>
<feature type="compositionally biased region" description="Basic and acidic residues" evidence="1">
    <location>
        <begin position="251"/>
        <end position="262"/>
    </location>
</feature>
<protein>
    <submittedName>
        <fullName evidence="2">Uncharacterized protein</fullName>
    </submittedName>
</protein>
<dbReference type="AlphaFoldDB" id="A0AA39Y4A1"/>
<accession>A0AA39Y4A1</accession>
<feature type="compositionally biased region" description="Basic and acidic residues" evidence="1">
    <location>
        <begin position="536"/>
        <end position="549"/>
    </location>
</feature>
<feature type="compositionally biased region" description="Pro residues" evidence="1">
    <location>
        <begin position="344"/>
        <end position="362"/>
    </location>
</feature>
<dbReference type="Proteomes" id="UP001174936">
    <property type="component" value="Unassembled WGS sequence"/>
</dbReference>
<feature type="region of interest" description="Disordered" evidence="1">
    <location>
        <begin position="241"/>
        <end position="549"/>
    </location>
</feature>
<feature type="compositionally biased region" description="Low complexity" evidence="1">
    <location>
        <begin position="452"/>
        <end position="466"/>
    </location>
</feature>
<proteinExistence type="predicted"/>
<reference evidence="2" key="1">
    <citation type="submission" date="2023-06" db="EMBL/GenBank/DDBJ databases">
        <title>Genome-scale phylogeny and comparative genomics of the fungal order Sordariales.</title>
        <authorList>
            <consortium name="Lawrence Berkeley National Laboratory"/>
            <person name="Hensen N."/>
            <person name="Bonometti L."/>
            <person name="Westerberg I."/>
            <person name="Brannstrom I.O."/>
            <person name="Guillou S."/>
            <person name="Cros-Aarteil S."/>
            <person name="Calhoun S."/>
            <person name="Haridas S."/>
            <person name="Kuo A."/>
            <person name="Mondo S."/>
            <person name="Pangilinan J."/>
            <person name="Riley R."/>
            <person name="Labutti K."/>
            <person name="Andreopoulos B."/>
            <person name="Lipzen A."/>
            <person name="Chen C."/>
            <person name="Yanf M."/>
            <person name="Daum C."/>
            <person name="Ng V."/>
            <person name="Clum A."/>
            <person name="Steindorff A."/>
            <person name="Ohm R."/>
            <person name="Martin F."/>
            <person name="Silar P."/>
            <person name="Natvig D."/>
            <person name="Lalanne C."/>
            <person name="Gautier V."/>
            <person name="Ament-Velasquez S.L."/>
            <person name="Kruys A."/>
            <person name="Hutchinson M.I."/>
            <person name="Powell A.J."/>
            <person name="Barry K."/>
            <person name="Miller A.N."/>
            <person name="Grigoriev I.V."/>
            <person name="Debuchy R."/>
            <person name="Gladieux P."/>
            <person name="Thoren M.H."/>
            <person name="Johannesson H."/>
        </authorList>
    </citation>
    <scope>NUCLEOTIDE SEQUENCE</scope>
    <source>
        <strain evidence="2">SMH2532-1</strain>
    </source>
</reference>